<evidence type="ECO:0000313" key="3">
    <source>
        <dbReference type="EMBL" id="MFF4777077.1"/>
    </source>
</evidence>
<accession>A0ABW6VES1</accession>
<evidence type="ECO:0008006" key="5">
    <source>
        <dbReference type="Google" id="ProtNLM"/>
    </source>
</evidence>
<proteinExistence type="predicted"/>
<name>A0ABW6VES1_MICFU</name>
<dbReference type="EMBL" id="JBIAXI010000021">
    <property type="protein sequence ID" value="MFF4777077.1"/>
    <property type="molecule type" value="Genomic_DNA"/>
</dbReference>
<evidence type="ECO:0000313" key="4">
    <source>
        <dbReference type="Proteomes" id="UP001602119"/>
    </source>
</evidence>
<evidence type="ECO:0000256" key="2">
    <source>
        <dbReference type="SAM" id="Phobius"/>
    </source>
</evidence>
<feature type="compositionally biased region" description="Pro residues" evidence="1">
    <location>
        <begin position="24"/>
        <end position="45"/>
    </location>
</feature>
<feature type="compositionally biased region" description="Low complexity" evidence="1">
    <location>
        <begin position="1"/>
        <end position="23"/>
    </location>
</feature>
<feature type="transmembrane region" description="Helical" evidence="2">
    <location>
        <begin position="56"/>
        <end position="75"/>
    </location>
</feature>
<keyword evidence="2" id="KW-0472">Membrane</keyword>
<feature type="region of interest" description="Disordered" evidence="1">
    <location>
        <begin position="1"/>
        <end position="50"/>
    </location>
</feature>
<feature type="region of interest" description="Disordered" evidence="1">
    <location>
        <begin position="79"/>
        <end position="104"/>
    </location>
</feature>
<dbReference type="Proteomes" id="UP001602119">
    <property type="component" value="Unassembled WGS sequence"/>
</dbReference>
<keyword evidence="2" id="KW-0812">Transmembrane</keyword>
<dbReference type="RefSeq" id="WP_387345501.1">
    <property type="nucleotide sequence ID" value="NZ_JBIAXI010000021.1"/>
</dbReference>
<keyword evidence="2" id="KW-1133">Transmembrane helix</keyword>
<evidence type="ECO:0000256" key="1">
    <source>
        <dbReference type="SAM" id="MobiDB-lite"/>
    </source>
</evidence>
<protein>
    <recommendedName>
        <fullName evidence="5">DUF732 domain-containing protein</fullName>
    </recommendedName>
</protein>
<organism evidence="3 4">
    <name type="scientific">Microtetraspora fusca</name>
    <dbReference type="NCBI Taxonomy" id="1997"/>
    <lineage>
        <taxon>Bacteria</taxon>
        <taxon>Bacillati</taxon>
        <taxon>Actinomycetota</taxon>
        <taxon>Actinomycetes</taxon>
        <taxon>Streptosporangiales</taxon>
        <taxon>Streptosporangiaceae</taxon>
        <taxon>Microtetraspora</taxon>
    </lineage>
</organism>
<gene>
    <name evidence="3" type="ORF">ACFY05_29880</name>
</gene>
<sequence>MHQTPGYQQPYDPPQQQWHQQAPQPQPHTPMQPPTPTPPTPPPPASRRKSGSKAPLLIVIAIVVVAAVVGAFFFLTGGEDPAPQAKPAKSGAARTAEALPTPSSGQRAVYLETLRTISPELAEDEDQAIRQAGLVCQRVLKPEDGGMSLPQFTVAELSKGGASINRVQAFKVIIAVKVWCKP</sequence>
<comment type="caution">
    <text evidence="3">The sequence shown here is derived from an EMBL/GenBank/DDBJ whole genome shotgun (WGS) entry which is preliminary data.</text>
</comment>
<reference evidence="3 4" key="1">
    <citation type="submission" date="2024-10" db="EMBL/GenBank/DDBJ databases">
        <title>The Natural Products Discovery Center: Release of the First 8490 Sequenced Strains for Exploring Actinobacteria Biosynthetic Diversity.</title>
        <authorList>
            <person name="Kalkreuter E."/>
            <person name="Kautsar S.A."/>
            <person name="Yang D."/>
            <person name="Bader C.D."/>
            <person name="Teijaro C.N."/>
            <person name="Fluegel L."/>
            <person name="Davis C.M."/>
            <person name="Simpson J.R."/>
            <person name="Lauterbach L."/>
            <person name="Steele A.D."/>
            <person name="Gui C."/>
            <person name="Meng S."/>
            <person name="Li G."/>
            <person name="Viehrig K."/>
            <person name="Ye F."/>
            <person name="Su P."/>
            <person name="Kiefer A.F."/>
            <person name="Nichols A."/>
            <person name="Cepeda A.J."/>
            <person name="Yan W."/>
            <person name="Fan B."/>
            <person name="Jiang Y."/>
            <person name="Adhikari A."/>
            <person name="Zheng C.-J."/>
            <person name="Schuster L."/>
            <person name="Cowan T.M."/>
            <person name="Smanski M.J."/>
            <person name="Chevrette M.G."/>
            <person name="De Carvalho L.P.S."/>
            <person name="Shen B."/>
        </authorList>
    </citation>
    <scope>NUCLEOTIDE SEQUENCE [LARGE SCALE GENOMIC DNA]</scope>
    <source>
        <strain evidence="3 4">NPDC001281</strain>
    </source>
</reference>
<keyword evidence="4" id="KW-1185">Reference proteome</keyword>